<dbReference type="KEGG" id="vg:28800391"/>
<dbReference type="CDD" id="cd11542">
    <property type="entry name" value="NTP-PPase_u5"/>
    <property type="match status" value="1"/>
</dbReference>
<name>A0A160DH32_9CAUD</name>
<protein>
    <submittedName>
        <fullName evidence="1">MazG-like nucleotide pyrophosphohydrolase</fullName>
    </submittedName>
</protein>
<organism evidence="1 2">
    <name type="scientific">Gordonia phage Orchid</name>
    <dbReference type="NCBI Taxonomy" id="1838075"/>
    <lineage>
        <taxon>Viruses</taxon>
        <taxon>Duplodnaviria</taxon>
        <taxon>Heunggongvirae</taxon>
        <taxon>Uroviricota</taxon>
        <taxon>Caudoviricetes</taxon>
        <taxon>Orchidvirus</taxon>
        <taxon>Orchidvirus orchid</taxon>
    </lineage>
</organism>
<proteinExistence type="predicted"/>
<reference evidence="2" key="1">
    <citation type="submission" date="2016-03" db="EMBL/GenBank/DDBJ databases">
        <authorList>
            <person name="Ploux O."/>
        </authorList>
    </citation>
    <scope>NUCLEOTIDE SEQUENCE [LARGE SCALE GENOMIC DNA]</scope>
</reference>
<dbReference type="Gene3D" id="1.10.287.1080">
    <property type="entry name" value="MazG-like"/>
    <property type="match status" value="1"/>
</dbReference>
<keyword evidence="1" id="KW-0378">Hydrolase</keyword>
<accession>A0A160DH32</accession>
<evidence type="ECO:0000313" key="1">
    <source>
        <dbReference type="EMBL" id="ANA87395.1"/>
    </source>
</evidence>
<dbReference type="GO" id="GO:0016787">
    <property type="term" value="F:hydrolase activity"/>
    <property type="evidence" value="ECO:0007669"/>
    <property type="project" value="UniProtKB-KW"/>
</dbReference>
<dbReference type="Proteomes" id="UP000204112">
    <property type="component" value="Segment"/>
</dbReference>
<keyword evidence="2" id="KW-1185">Reference proteome</keyword>
<dbReference type="RefSeq" id="YP_009274275.1">
    <property type="nucleotide sequence ID" value="NC_030915.1"/>
</dbReference>
<evidence type="ECO:0000313" key="2">
    <source>
        <dbReference type="Proteomes" id="UP000204112"/>
    </source>
</evidence>
<dbReference type="EMBL" id="KU998253">
    <property type="protein sequence ID" value="ANA87395.1"/>
    <property type="molecule type" value="Genomic_DNA"/>
</dbReference>
<dbReference type="OrthoDB" id="21611at10239"/>
<dbReference type="GeneID" id="28800391"/>
<gene>
    <name evidence="1" type="primary">48</name>
    <name evidence="1" type="ORF">PBI_ORCHID_48</name>
</gene>
<dbReference type="SUPFAM" id="SSF101386">
    <property type="entry name" value="all-alpha NTP pyrophosphatases"/>
    <property type="match status" value="1"/>
</dbReference>
<sequence>MAENNTPGFEQFMDDQGTLTPAGEAVLLQGIAVLCEASGRQAFSLGWYDNAQDRGFGEEIALMHSELSEALEEYRNGKGYDEQYTSGEKNKPEGIPSEFADVFIRIGDAAKHRKIPVADGVLAKLRFNPTRGYRHGGKVI</sequence>